<sequence>MLDTFIKQTRGLILRSDIKIHTPQIMPVEIREDGGRTHFLSFNDNLFKSAVLSENFMLNIFMFFGMLDAYVDSKYPELLGKTYADKLRHMPNMSDSESVLHEVFRIYKLIRNATIHNVGSIIIDQNGDISIEYNFRTTEYKLEISAKGLELLNSITYEFIAPFEPKSATYSAALRIGLLHDLRAEIKIFNDENNGLGPEVNGKYCLNKLRRYRPQPVRFFLEKNTLTIQNPCPVAPIEESYTGVDYGIELNHCLFLIPSEVLSNNSISLNQLIDWELN</sequence>
<dbReference type="RefSeq" id="WP_171715747.1">
    <property type="nucleotide sequence ID" value="NZ_WHOB01000012.1"/>
</dbReference>
<gene>
    <name evidence="1" type="ORF">GC101_01025</name>
</gene>
<comment type="caution">
    <text evidence="1">The sequence shown here is derived from an EMBL/GenBank/DDBJ whole genome shotgun (WGS) entry which is preliminary data.</text>
</comment>
<keyword evidence="2" id="KW-1185">Reference proteome</keyword>
<name>A0ABX1YAL2_9BACL</name>
<evidence type="ECO:0000313" key="2">
    <source>
        <dbReference type="Proteomes" id="UP000596857"/>
    </source>
</evidence>
<reference evidence="1 2" key="1">
    <citation type="submission" date="2019-10" db="EMBL/GenBank/DDBJ databases">
        <title>Description of Paenibacillus terricola sp. nov.</title>
        <authorList>
            <person name="Carlier A."/>
            <person name="Qi S."/>
        </authorList>
    </citation>
    <scope>NUCLEOTIDE SEQUENCE [LARGE SCALE GENOMIC DNA]</scope>
    <source>
        <strain evidence="1 2">LMG 31459</strain>
    </source>
</reference>
<dbReference type="EMBL" id="WHOB01000012">
    <property type="protein sequence ID" value="NOU77454.1"/>
    <property type="molecule type" value="Genomic_DNA"/>
</dbReference>
<organism evidence="1 2">
    <name type="scientific">Paenibacillus phytohabitans</name>
    <dbReference type="NCBI Taxonomy" id="2654978"/>
    <lineage>
        <taxon>Bacteria</taxon>
        <taxon>Bacillati</taxon>
        <taxon>Bacillota</taxon>
        <taxon>Bacilli</taxon>
        <taxon>Bacillales</taxon>
        <taxon>Paenibacillaceae</taxon>
        <taxon>Paenibacillus</taxon>
    </lineage>
</organism>
<evidence type="ECO:0000313" key="1">
    <source>
        <dbReference type="EMBL" id="NOU77454.1"/>
    </source>
</evidence>
<proteinExistence type="predicted"/>
<protein>
    <submittedName>
        <fullName evidence="1">Uncharacterized protein</fullName>
    </submittedName>
</protein>
<dbReference type="Proteomes" id="UP000596857">
    <property type="component" value="Unassembled WGS sequence"/>
</dbReference>
<accession>A0ABX1YAL2</accession>